<evidence type="ECO:0000256" key="12">
    <source>
        <dbReference type="ARBA" id="ARBA00022801"/>
    </source>
</evidence>
<evidence type="ECO:0000256" key="13">
    <source>
        <dbReference type="ARBA" id="ARBA00023211"/>
    </source>
</evidence>
<reference evidence="18" key="1">
    <citation type="submission" date="2020-07" db="EMBL/GenBank/DDBJ databases">
        <title>Huge and variable diversity of episymbiotic CPR bacteria and DPANN archaea in groundwater ecosystems.</title>
        <authorList>
            <person name="He C.Y."/>
            <person name="Keren R."/>
            <person name="Whittaker M."/>
            <person name="Farag I.F."/>
            <person name="Doudna J."/>
            <person name="Cate J.H.D."/>
            <person name="Banfield J.F."/>
        </authorList>
    </citation>
    <scope>NUCLEOTIDE SEQUENCE</scope>
    <source>
        <strain evidence="18">NC_groundwater_1482_Ag_S-0.65um_47_24</strain>
    </source>
</reference>
<dbReference type="GO" id="GO:0043137">
    <property type="term" value="P:DNA replication, removal of RNA primer"/>
    <property type="evidence" value="ECO:0007669"/>
    <property type="project" value="TreeGrafter"/>
</dbReference>
<evidence type="ECO:0000256" key="16">
    <source>
        <dbReference type="RuleBase" id="RU003515"/>
    </source>
</evidence>
<dbReference type="GO" id="GO:0003723">
    <property type="term" value="F:RNA binding"/>
    <property type="evidence" value="ECO:0007669"/>
    <property type="project" value="UniProtKB-UniRule"/>
</dbReference>
<dbReference type="AlphaFoldDB" id="A0A933GMI6"/>
<evidence type="ECO:0000256" key="3">
    <source>
        <dbReference type="ARBA" id="ARBA00004065"/>
    </source>
</evidence>
<comment type="cofactor">
    <cofactor evidence="2">
        <name>Mg(2+)</name>
        <dbReference type="ChEBI" id="CHEBI:18420"/>
    </cofactor>
</comment>
<comment type="caution">
    <text evidence="18">The sequence shown here is derived from an EMBL/GenBank/DDBJ whole genome shotgun (WGS) entry which is preliminary data.</text>
</comment>
<feature type="binding site" evidence="14 15">
    <location>
        <position position="20"/>
    </location>
    <ligand>
        <name>a divalent metal cation</name>
        <dbReference type="ChEBI" id="CHEBI:60240"/>
    </ligand>
</feature>
<comment type="cofactor">
    <cofactor evidence="14 15">
        <name>Mn(2+)</name>
        <dbReference type="ChEBI" id="CHEBI:29035"/>
    </cofactor>
    <cofactor evidence="14 15">
        <name>Mg(2+)</name>
        <dbReference type="ChEBI" id="CHEBI:18420"/>
    </cofactor>
    <text evidence="14 15">Manganese or magnesium. Binds 1 divalent metal ion per monomer in the absence of substrate. May bind a second metal ion after substrate binding.</text>
</comment>
<evidence type="ECO:0000313" key="19">
    <source>
        <dbReference type="Proteomes" id="UP000772181"/>
    </source>
</evidence>
<keyword evidence="8 14" id="KW-0963">Cytoplasm</keyword>
<dbReference type="GO" id="GO:0005737">
    <property type="term" value="C:cytoplasm"/>
    <property type="evidence" value="ECO:0007669"/>
    <property type="project" value="UniProtKB-SubCell"/>
</dbReference>
<evidence type="ECO:0000256" key="11">
    <source>
        <dbReference type="ARBA" id="ARBA00022759"/>
    </source>
</evidence>
<evidence type="ECO:0000256" key="1">
    <source>
        <dbReference type="ARBA" id="ARBA00000077"/>
    </source>
</evidence>
<evidence type="ECO:0000256" key="15">
    <source>
        <dbReference type="PROSITE-ProRule" id="PRU01319"/>
    </source>
</evidence>
<sequence length="205" mass="22560">MLDSDKLIRERGFELIAGLDEAGRGPLAGPVVAASVILQPSSPIIDGLDDSKKLSLKVREQLFKEIKRHSLAIGVGIISEKMIDASDILKASHLAMSQALDRLKIKPELVLIDGPFKINSSLPQIALVAGDALSPSIAAASIVAKVVRDRIMDFYDKKYPQYGFRYNRGYPTLAHKSSIHKYGPCPIHRRSFRPIKEISQKSGLF</sequence>
<dbReference type="PANTHER" id="PTHR10954">
    <property type="entry name" value="RIBONUCLEASE H2 SUBUNIT A"/>
    <property type="match status" value="1"/>
</dbReference>
<evidence type="ECO:0000313" key="18">
    <source>
        <dbReference type="EMBL" id="MBI4596661.1"/>
    </source>
</evidence>
<dbReference type="PROSITE" id="PS51975">
    <property type="entry name" value="RNASE_H_2"/>
    <property type="match status" value="1"/>
</dbReference>
<keyword evidence="9 14" id="KW-0540">Nuclease</keyword>
<comment type="catalytic activity">
    <reaction evidence="1 14 15 16">
        <text>Endonucleolytic cleavage to 5'-phosphomonoester.</text>
        <dbReference type="EC" id="3.1.26.4"/>
    </reaction>
</comment>
<evidence type="ECO:0000256" key="4">
    <source>
        <dbReference type="ARBA" id="ARBA00004496"/>
    </source>
</evidence>
<dbReference type="NCBIfam" id="NF000594">
    <property type="entry name" value="PRK00015.1-1"/>
    <property type="match status" value="1"/>
</dbReference>
<comment type="function">
    <text evidence="3 14 16">Endonuclease that specifically degrades the RNA of RNA-DNA hybrids.</text>
</comment>
<dbReference type="Proteomes" id="UP000772181">
    <property type="component" value="Unassembled WGS sequence"/>
</dbReference>
<name>A0A933GMI6_UNCTE</name>
<dbReference type="GO" id="GO:0030145">
    <property type="term" value="F:manganese ion binding"/>
    <property type="evidence" value="ECO:0007669"/>
    <property type="project" value="UniProtKB-UniRule"/>
</dbReference>
<keyword evidence="10 14" id="KW-0479">Metal-binding</keyword>
<proteinExistence type="inferred from homology"/>
<dbReference type="GO" id="GO:0006298">
    <property type="term" value="P:mismatch repair"/>
    <property type="evidence" value="ECO:0007669"/>
    <property type="project" value="TreeGrafter"/>
</dbReference>
<dbReference type="FunFam" id="3.30.420.10:FF:000006">
    <property type="entry name" value="Ribonuclease HII"/>
    <property type="match status" value="1"/>
</dbReference>
<gene>
    <name evidence="14" type="primary">rnhB</name>
    <name evidence="18" type="ORF">HY730_09875</name>
</gene>
<evidence type="ECO:0000256" key="14">
    <source>
        <dbReference type="HAMAP-Rule" id="MF_00052"/>
    </source>
</evidence>
<evidence type="ECO:0000256" key="10">
    <source>
        <dbReference type="ARBA" id="ARBA00022723"/>
    </source>
</evidence>
<dbReference type="InterPro" id="IPR022898">
    <property type="entry name" value="RNase_HII"/>
</dbReference>
<evidence type="ECO:0000256" key="8">
    <source>
        <dbReference type="ARBA" id="ARBA00022490"/>
    </source>
</evidence>
<dbReference type="InterPro" id="IPR001352">
    <property type="entry name" value="RNase_HII/HIII"/>
</dbReference>
<evidence type="ECO:0000256" key="2">
    <source>
        <dbReference type="ARBA" id="ARBA00001946"/>
    </source>
</evidence>
<evidence type="ECO:0000256" key="6">
    <source>
        <dbReference type="ARBA" id="ARBA00012180"/>
    </source>
</evidence>
<protein>
    <recommendedName>
        <fullName evidence="7 14">Ribonuclease HII</fullName>
        <shortName evidence="14">RNase HII</shortName>
        <ecNumber evidence="6 14">3.1.26.4</ecNumber>
    </recommendedName>
</protein>
<dbReference type="HAMAP" id="MF_00052_B">
    <property type="entry name" value="RNase_HII_B"/>
    <property type="match status" value="1"/>
</dbReference>
<dbReference type="SUPFAM" id="SSF53098">
    <property type="entry name" value="Ribonuclease H-like"/>
    <property type="match status" value="1"/>
</dbReference>
<evidence type="ECO:0000259" key="17">
    <source>
        <dbReference type="PROSITE" id="PS51975"/>
    </source>
</evidence>
<evidence type="ECO:0000256" key="9">
    <source>
        <dbReference type="ARBA" id="ARBA00022722"/>
    </source>
</evidence>
<dbReference type="NCBIfam" id="NF000595">
    <property type="entry name" value="PRK00015.1-3"/>
    <property type="match status" value="1"/>
</dbReference>
<comment type="similarity">
    <text evidence="5 14 16">Belongs to the RNase HII family.</text>
</comment>
<dbReference type="CDD" id="cd07182">
    <property type="entry name" value="RNase_HII_bacteria_HII_like"/>
    <property type="match status" value="1"/>
</dbReference>
<evidence type="ECO:0000256" key="7">
    <source>
        <dbReference type="ARBA" id="ARBA00019179"/>
    </source>
</evidence>
<keyword evidence="13 14" id="KW-0464">Manganese</keyword>
<dbReference type="Pfam" id="PF01351">
    <property type="entry name" value="RNase_HII"/>
    <property type="match status" value="1"/>
</dbReference>
<feature type="binding site" evidence="14 15">
    <location>
        <position position="21"/>
    </location>
    <ligand>
        <name>a divalent metal cation</name>
        <dbReference type="ChEBI" id="CHEBI:60240"/>
    </ligand>
</feature>
<dbReference type="GO" id="GO:0004523">
    <property type="term" value="F:RNA-DNA hybrid ribonuclease activity"/>
    <property type="evidence" value="ECO:0007669"/>
    <property type="project" value="UniProtKB-UniRule"/>
</dbReference>
<organism evidence="18 19">
    <name type="scientific">Tectimicrobiota bacterium</name>
    <dbReference type="NCBI Taxonomy" id="2528274"/>
    <lineage>
        <taxon>Bacteria</taxon>
        <taxon>Pseudomonadati</taxon>
        <taxon>Nitrospinota/Tectimicrobiota group</taxon>
        <taxon>Candidatus Tectimicrobiota</taxon>
    </lineage>
</organism>
<dbReference type="Gene3D" id="3.30.420.10">
    <property type="entry name" value="Ribonuclease H-like superfamily/Ribonuclease H"/>
    <property type="match status" value="1"/>
</dbReference>
<dbReference type="EMBL" id="JACQWF010000425">
    <property type="protein sequence ID" value="MBI4596661.1"/>
    <property type="molecule type" value="Genomic_DNA"/>
</dbReference>
<dbReference type="InterPro" id="IPR012337">
    <property type="entry name" value="RNaseH-like_sf"/>
</dbReference>
<dbReference type="InterPro" id="IPR036397">
    <property type="entry name" value="RNaseH_sf"/>
</dbReference>
<keyword evidence="11 14" id="KW-0255">Endonuclease</keyword>
<dbReference type="PANTHER" id="PTHR10954:SF18">
    <property type="entry name" value="RIBONUCLEASE HII"/>
    <property type="match status" value="1"/>
</dbReference>
<dbReference type="InterPro" id="IPR024567">
    <property type="entry name" value="RNase_HII/HIII_dom"/>
</dbReference>
<feature type="binding site" evidence="14 15">
    <location>
        <position position="113"/>
    </location>
    <ligand>
        <name>a divalent metal cation</name>
        <dbReference type="ChEBI" id="CHEBI:60240"/>
    </ligand>
</feature>
<keyword evidence="12 14" id="KW-0378">Hydrolase</keyword>
<evidence type="ECO:0000256" key="5">
    <source>
        <dbReference type="ARBA" id="ARBA00007383"/>
    </source>
</evidence>
<dbReference type="EC" id="3.1.26.4" evidence="6 14"/>
<feature type="domain" description="RNase H type-2" evidence="17">
    <location>
        <begin position="14"/>
        <end position="204"/>
    </location>
</feature>
<dbReference type="GO" id="GO:0032299">
    <property type="term" value="C:ribonuclease H2 complex"/>
    <property type="evidence" value="ECO:0007669"/>
    <property type="project" value="TreeGrafter"/>
</dbReference>
<accession>A0A933GMI6</accession>
<comment type="subcellular location">
    <subcellularLocation>
        <location evidence="4 14">Cytoplasm</location>
    </subcellularLocation>
</comment>